<accession>A0A1B6D132</accession>
<dbReference type="GO" id="GO:0004672">
    <property type="term" value="F:protein kinase activity"/>
    <property type="evidence" value="ECO:0007669"/>
    <property type="project" value="InterPro"/>
</dbReference>
<dbReference type="AlphaFoldDB" id="A0A1B6D132"/>
<dbReference type="PANTHER" id="PTHR11909">
    <property type="entry name" value="CASEIN KINASE-RELATED"/>
    <property type="match status" value="1"/>
</dbReference>
<name>A0A1B6D132_9HEMI</name>
<dbReference type="InterPro" id="IPR050235">
    <property type="entry name" value="CK1_Ser-Thr_kinase"/>
</dbReference>
<proteinExistence type="predicted"/>
<reference evidence="2" key="1">
    <citation type="submission" date="2015-12" db="EMBL/GenBank/DDBJ databases">
        <title>De novo transcriptome assembly of four potential Pierce s Disease insect vectors from Arizona vineyards.</title>
        <authorList>
            <person name="Tassone E.E."/>
        </authorList>
    </citation>
    <scope>NUCLEOTIDE SEQUENCE</scope>
</reference>
<dbReference type="Gene3D" id="1.10.510.10">
    <property type="entry name" value="Transferase(Phosphotransferase) domain 1"/>
    <property type="match status" value="1"/>
</dbReference>
<evidence type="ECO:0000313" key="2">
    <source>
        <dbReference type="EMBL" id="JAS19380.1"/>
    </source>
</evidence>
<dbReference type="EMBL" id="GEDC01017918">
    <property type="protein sequence ID" value="JAS19380.1"/>
    <property type="molecule type" value="Transcribed_RNA"/>
</dbReference>
<feature type="non-terminal residue" evidence="2">
    <location>
        <position position="191"/>
    </location>
</feature>
<organism evidence="2">
    <name type="scientific">Clastoptera arizonana</name>
    <name type="common">Arizona spittle bug</name>
    <dbReference type="NCBI Taxonomy" id="38151"/>
    <lineage>
        <taxon>Eukaryota</taxon>
        <taxon>Metazoa</taxon>
        <taxon>Ecdysozoa</taxon>
        <taxon>Arthropoda</taxon>
        <taxon>Hexapoda</taxon>
        <taxon>Insecta</taxon>
        <taxon>Pterygota</taxon>
        <taxon>Neoptera</taxon>
        <taxon>Paraneoptera</taxon>
        <taxon>Hemiptera</taxon>
        <taxon>Auchenorrhyncha</taxon>
        <taxon>Cercopoidea</taxon>
        <taxon>Clastopteridae</taxon>
        <taxon>Clastoptera</taxon>
    </lineage>
</organism>
<sequence length="191" mass="21689">GKGGFGEVYKVRELSTGIAYAMKVEHSFGKELKMEGEVLKILQGKPQFCQLKSCGTNKICNYLVMDMKGENLHTIQKRMPDKKFTVATALRVGLQMMRALEVLHRAGFVHRDVKPANIAIGRYQDTTKIIYLLDFGLARRFLDERGNIRTVRQMPGFRGTKQFASLNAHIGLELRPIDDIFSVLFSMIYTV</sequence>
<evidence type="ECO:0000259" key="1">
    <source>
        <dbReference type="PROSITE" id="PS50011"/>
    </source>
</evidence>
<protein>
    <recommendedName>
        <fullName evidence="1">Protein kinase domain-containing protein</fullName>
    </recommendedName>
</protein>
<dbReference type="SMART" id="SM00220">
    <property type="entry name" value="S_TKc"/>
    <property type="match status" value="1"/>
</dbReference>
<dbReference type="PROSITE" id="PS50011">
    <property type="entry name" value="PROTEIN_KINASE_DOM"/>
    <property type="match status" value="1"/>
</dbReference>
<dbReference type="InterPro" id="IPR011009">
    <property type="entry name" value="Kinase-like_dom_sf"/>
</dbReference>
<dbReference type="GO" id="GO:0005524">
    <property type="term" value="F:ATP binding"/>
    <property type="evidence" value="ECO:0007669"/>
    <property type="project" value="InterPro"/>
</dbReference>
<feature type="non-terminal residue" evidence="2">
    <location>
        <position position="1"/>
    </location>
</feature>
<dbReference type="Pfam" id="PF00069">
    <property type="entry name" value="Pkinase"/>
    <property type="match status" value="1"/>
</dbReference>
<gene>
    <name evidence="2" type="ORF">g.45635</name>
</gene>
<feature type="domain" description="Protein kinase" evidence="1">
    <location>
        <begin position="1"/>
        <end position="191"/>
    </location>
</feature>
<dbReference type="InterPro" id="IPR000719">
    <property type="entry name" value="Prot_kinase_dom"/>
</dbReference>
<dbReference type="SUPFAM" id="SSF56112">
    <property type="entry name" value="Protein kinase-like (PK-like)"/>
    <property type="match status" value="1"/>
</dbReference>